<gene>
    <name evidence="1" type="ORF">TAT_000324300</name>
    <name evidence="2" type="ORF">TAV_000324100</name>
</gene>
<proteinExistence type="predicted"/>
<dbReference type="VEuPathDB" id="PiroplasmaDB:TA07705"/>
<name>A0A3B0ND23_THEAN</name>
<sequence length="186" mass="21631">MINKKKHKHISYRESLLLPRIIESIKNNKVLVTLNNGLNIVGFVESYGKKVKTLKIHQALEELSLFTKSTNFNKKLNEIIEFYYEKYNLQNCVSRNVKFFPDFKSFVILTNCSINYNKKNVKLSKVSINESNITVLTPIISESETDKSNHISNKLLDIKNLILTNHMKEIKREGYLKCDRLGKYAS</sequence>
<evidence type="ECO:0000313" key="2">
    <source>
        <dbReference type="EMBL" id="SVP95002.1"/>
    </source>
</evidence>
<dbReference type="AlphaFoldDB" id="A0A3B0ND23"/>
<dbReference type="EMBL" id="UIVT01000004">
    <property type="protein sequence ID" value="SVP94241.1"/>
    <property type="molecule type" value="Genomic_DNA"/>
</dbReference>
<dbReference type="EMBL" id="UIVS01000004">
    <property type="protein sequence ID" value="SVP95002.1"/>
    <property type="molecule type" value="Genomic_DNA"/>
</dbReference>
<protein>
    <submittedName>
        <fullName evidence="1">Uncharacterized protein</fullName>
    </submittedName>
</protein>
<reference evidence="1" key="1">
    <citation type="submission" date="2018-07" db="EMBL/GenBank/DDBJ databases">
        <authorList>
            <person name="Quirk P.G."/>
            <person name="Krulwich T.A."/>
        </authorList>
    </citation>
    <scope>NUCLEOTIDE SEQUENCE</scope>
    <source>
        <strain evidence="1">Anand</strain>
    </source>
</reference>
<accession>A0A3B0ND23</accession>
<organism evidence="1">
    <name type="scientific">Theileria annulata</name>
    <dbReference type="NCBI Taxonomy" id="5874"/>
    <lineage>
        <taxon>Eukaryota</taxon>
        <taxon>Sar</taxon>
        <taxon>Alveolata</taxon>
        <taxon>Apicomplexa</taxon>
        <taxon>Aconoidasida</taxon>
        <taxon>Piroplasmida</taxon>
        <taxon>Theileriidae</taxon>
        <taxon>Theileria</taxon>
    </lineage>
</organism>
<evidence type="ECO:0000313" key="1">
    <source>
        <dbReference type="EMBL" id="SVP94241.1"/>
    </source>
</evidence>